<protein>
    <recommendedName>
        <fullName evidence="2">MIF4G domain-containing protein</fullName>
    </recommendedName>
</protein>
<sequence length="310" mass="36290">MKYTLSETQNLIQSGIEYNIPDDILDIINNLSSQVGSPNYVKTPVFTKRNFEKDKKTKPTRRKKVNEEWTKKSVFKTTKIEKSVGLKKNADDVRLHLNKLSNNNFDDIFNNIVKIIDDLENEDENENENYKNIGCVIFELASSNRFYSETYAKLYCDLASKYEFMNDTLRENCDVYIETFNELDYVDANDNYEGFCDMNKANERRRSLSAFLVNLMKNNVVSRELINNFLVSLLCKLDEFLNSDNMKNEANEICENICLLFDDTYDYSNYTIKNAMSVNDYLNYLAKSNISVFKSFTNKTKFKIMDLLNM</sequence>
<proteinExistence type="predicted"/>
<dbReference type="Gene3D" id="1.25.40.180">
    <property type="match status" value="1"/>
</dbReference>
<organism evidence="1">
    <name type="scientific">viral metagenome</name>
    <dbReference type="NCBI Taxonomy" id="1070528"/>
    <lineage>
        <taxon>unclassified sequences</taxon>
        <taxon>metagenomes</taxon>
        <taxon>organismal metagenomes</taxon>
    </lineage>
</organism>
<reference evidence="1" key="1">
    <citation type="journal article" date="2020" name="Nature">
        <title>Giant virus diversity and host interactions through global metagenomics.</title>
        <authorList>
            <person name="Schulz F."/>
            <person name="Roux S."/>
            <person name="Paez-Espino D."/>
            <person name="Jungbluth S."/>
            <person name="Walsh D.A."/>
            <person name="Denef V.J."/>
            <person name="McMahon K.D."/>
            <person name="Konstantinidis K.T."/>
            <person name="Eloe-Fadrosh E.A."/>
            <person name="Kyrpides N.C."/>
            <person name="Woyke T."/>
        </authorList>
    </citation>
    <scope>NUCLEOTIDE SEQUENCE</scope>
    <source>
        <strain evidence="1">GVMAG-M-3300024258-14</strain>
    </source>
</reference>
<accession>A0A6C0IPI3</accession>
<evidence type="ECO:0000313" key="1">
    <source>
        <dbReference type="EMBL" id="QHT93787.1"/>
    </source>
</evidence>
<name>A0A6C0IPI3_9ZZZZ</name>
<dbReference type="SUPFAM" id="SSF48371">
    <property type="entry name" value="ARM repeat"/>
    <property type="match status" value="1"/>
</dbReference>
<evidence type="ECO:0008006" key="2">
    <source>
        <dbReference type="Google" id="ProtNLM"/>
    </source>
</evidence>
<dbReference type="AlphaFoldDB" id="A0A6C0IPI3"/>
<dbReference type="EMBL" id="MN740210">
    <property type="protein sequence ID" value="QHT93787.1"/>
    <property type="molecule type" value="Genomic_DNA"/>
</dbReference>
<dbReference type="InterPro" id="IPR016024">
    <property type="entry name" value="ARM-type_fold"/>
</dbReference>